<dbReference type="GeneID" id="63817097"/>
<dbReference type="AlphaFoldDB" id="A0A2T5LMY4"/>
<evidence type="ECO:0000313" key="2">
    <source>
        <dbReference type="Proteomes" id="UP000244073"/>
    </source>
</evidence>
<comment type="caution">
    <text evidence="1">The sequence shown here is derived from an EMBL/GenBank/DDBJ whole genome shotgun (WGS) entry which is preliminary data.</text>
</comment>
<dbReference type="RefSeq" id="XP_040749028.1">
    <property type="nucleotide sequence ID" value="XM_040900215.1"/>
</dbReference>
<proteinExistence type="predicted"/>
<organism evidence="1 2">
    <name type="scientific">Aspergillus ochraceoroseus IBT 24754</name>
    <dbReference type="NCBI Taxonomy" id="1392256"/>
    <lineage>
        <taxon>Eukaryota</taxon>
        <taxon>Fungi</taxon>
        <taxon>Dikarya</taxon>
        <taxon>Ascomycota</taxon>
        <taxon>Pezizomycotina</taxon>
        <taxon>Eurotiomycetes</taxon>
        <taxon>Eurotiomycetidae</taxon>
        <taxon>Eurotiales</taxon>
        <taxon>Aspergillaceae</taxon>
        <taxon>Aspergillus</taxon>
        <taxon>Aspergillus subgen. Nidulantes</taxon>
    </lineage>
</organism>
<reference evidence="1 2" key="1">
    <citation type="journal article" date="2018" name="Proc. Natl. Acad. Sci. U.S.A.">
        <title>Linking secondary metabolites to gene clusters through genome sequencing of six diverse Aspergillus species.</title>
        <authorList>
            <person name="Kaerboelling I."/>
            <person name="Vesth T.C."/>
            <person name="Frisvad J.C."/>
            <person name="Nybo J.L."/>
            <person name="Theobald S."/>
            <person name="Kuo A."/>
            <person name="Bowyer P."/>
            <person name="Matsuda Y."/>
            <person name="Mondo S."/>
            <person name="Lyhne E.K."/>
            <person name="Kogle M.E."/>
            <person name="Clum A."/>
            <person name="Lipzen A."/>
            <person name="Salamov A."/>
            <person name="Ngan C.Y."/>
            <person name="Daum C."/>
            <person name="Chiniquy J."/>
            <person name="Barry K."/>
            <person name="LaButti K."/>
            <person name="Haridas S."/>
            <person name="Simmons B.A."/>
            <person name="Magnuson J.K."/>
            <person name="Mortensen U.H."/>
            <person name="Larsen T.O."/>
            <person name="Grigoriev I.V."/>
            <person name="Baker S.E."/>
            <person name="Andersen M.R."/>
        </authorList>
    </citation>
    <scope>NUCLEOTIDE SEQUENCE [LARGE SCALE GENOMIC DNA]</scope>
    <source>
        <strain evidence="1 2">IBT 24754</strain>
    </source>
</reference>
<name>A0A2T5LMY4_9EURO</name>
<sequence length="77" mass="8580">MTYLFYHGLNSSVSIRSSSAAITHKPGAETLEVIQLMAQATHKEEKAIGPYHEDTLQSLHMLIEWYTDAVGYRGARG</sequence>
<gene>
    <name evidence="1" type="ORF">P175DRAFT_0535386</name>
</gene>
<accession>A0A2T5LMY4</accession>
<protein>
    <submittedName>
        <fullName evidence="1">Uncharacterized protein</fullName>
    </submittedName>
</protein>
<dbReference type="Proteomes" id="UP000244073">
    <property type="component" value="Unassembled WGS sequence"/>
</dbReference>
<evidence type="ECO:0000313" key="1">
    <source>
        <dbReference type="EMBL" id="PTU17636.1"/>
    </source>
</evidence>
<dbReference type="EMBL" id="MSFN02000009">
    <property type="protein sequence ID" value="PTU17636.1"/>
    <property type="molecule type" value="Genomic_DNA"/>
</dbReference>
<dbReference type="VEuPathDB" id="FungiDB:P175DRAFT_0535386"/>